<dbReference type="EMBL" id="FCNP01000049">
    <property type="protein sequence ID" value="CVI63763.1"/>
    <property type="molecule type" value="Genomic_DNA"/>
</dbReference>
<dbReference type="InterPro" id="IPR036010">
    <property type="entry name" value="2Fe-2S_ferredoxin-like_sf"/>
</dbReference>
<dbReference type="SUPFAM" id="SSF54292">
    <property type="entry name" value="2Fe-2S ferredoxin-like"/>
    <property type="match status" value="1"/>
</dbReference>
<keyword evidence="3" id="KW-1185">Reference proteome</keyword>
<accession>A0A1S7UA35</accession>
<name>A0A1S7UA35_9HYPH</name>
<protein>
    <submittedName>
        <fullName evidence="2">SoxA protein</fullName>
    </submittedName>
</protein>
<evidence type="ECO:0000256" key="1">
    <source>
        <dbReference type="ARBA" id="ARBA00023002"/>
    </source>
</evidence>
<dbReference type="AlphaFoldDB" id="A0A1S7UA35"/>
<dbReference type="Pfam" id="PF13510">
    <property type="entry name" value="Fer2_4"/>
    <property type="match status" value="1"/>
</dbReference>
<organism evidence="2 3">
    <name type="scientific">Agrobacterium deltaense NCPPB 1641</name>
    <dbReference type="NCBI Taxonomy" id="1183425"/>
    <lineage>
        <taxon>Bacteria</taxon>
        <taxon>Pseudomonadati</taxon>
        <taxon>Pseudomonadota</taxon>
        <taxon>Alphaproteobacteria</taxon>
        <taxon>Hyphomicrobiales</taxon>
        <taxon>Rhizobiaceae</taxon>
        <taxon>Rhizobium/Agrobacterium group</taxon>
        <taxon>Agrobacterium</taxon>
    </lineage>
</organism>
<keyword evidence="1" id="KW-0560">Oxidoreductase</keyword>
<dbReference type="GO" id="GO:0016491">
    <property type="term" value="F:oxidoreductase activity"/>
    <property type="evidence" value="ECO:0007669"/>
    <property type="project" value="UniProtKB-KW"/>
</dbReference>
<evidence type="ECO:0000313" key="3">
    <source>
        <dbReference type="Proteomes" id="UP000192140"/>
    </source>
</evidence>
<gene>
    <name evidence="2" type="primary">soxA</name>
    <name evidence="2" type="ORF">AGR7A_pAt20362</name>
</gene>
<reference evidence="2" key="1">
    <citation type="submission" date="2016-01" db="EMBL/GenBank/DDBJ databases">
        <authorList>
            <person name="Regsiter A."/>
            <person name="william w."/>
        </authorList>
    </citation>
    <scope>NUCLEOTIDE SEQUENCE</scope>
    <source>
        <strain evidence="2">NCPPB 1641</strain>
    </source>
</reference>
<evidence type="ECO:0000313" key="2">
    <source>
        <dbReference type="EMBL" id="CVI63763.1"/>
    </source>
</evidence>
<dbReference type="Proteomes" id="UP000192140">
    <property type="component" value="Unassembled WGS sequence"/>
</dbReference>
<dbReference type="InterPro" id="IPR042204">
    <property type="entry name" value="2Fe-2S-bd_N"/>
</dbReference>
<dbReference type="GO" id="GO:0051536">
    <property type="term" value="F:iron-sulfur cluster binding"/>
    <property type="evidence" value="ECO:0007669"/>
    <property type="project" value="InterPro"/>
</dbReference>
<dbReference type="Gene3D" id="3.10.20.440">
    <property type="entry name" value="2Fe-2S iron-sulphur cluster binding domain, sarcosine oxidase, alpha subunit, N-terminal domain"/>
    <property type="match status" value="1"/>
</dbReference>
<comment type="caution">
    <text evidence="2">The sequence shown here is derived from an EMBL/GenBank/DDBJ whole genome shotgun (WGS) entry which is preliminary data.</text>
</comment>
<sequence length="99" mass="10816">MFKSVLERPETPPDMTILVNGVETIAWEGETVASVLLRVPDAGRRSAVSGQPRLPYCQMGVCFECLAIVDGIASTQGCLVPVRQGMRIESQRGPREISR</sequence>
<dbReference type="RefSeq" id="WP_080855267.1">
    <property type="nucleotide sequence ID" value="NZ_LT009777.1"/>
</dbReference>
<proteinExistence type="predicted"/>